<dbReference type="Proteomes" id="UP000008827">
    <property type="component" value="Chromosome 20"/>
</dbReference>
<protein>
    <recommendedName>
        <fullName evidence="2">DUF4283 domain-containing protein</fullName>
    </recommendedName>
</protein>
<evidence type="ECO:0000259" key="2">
    <source>
        <dbReference type="Pfam" id="PF14111"/>
    </source>
</evidence>
<reference evidence="4" key="2">
    <citation type="submission" date="2018-02" db="UniProtKB">
        <authorList>
            <consortium name="EnsemblPlants"/>
        </authorList>
    </citation>
    <scope>IDENTIFICATION</scope>
    <source>
        <strain evidence="4">Williams 82</strain>
    </source>
</reference>
<dbReference type="EnsemblPlants" id="KRG90251">
    <property type="protein sequence ID" value="KRG90251"/>
    <property type="gene ID" value="GLYMA_20G077500"/>
</dbReference>
<keyword evidence="5" id="KW-1185">Reference proteome</keyword>
<sequence length="378" mass="43949">MSLTFQLTIINHETRQKGVERTIITQATVEIEEPIEEIEGVSTLPEQNCINVDELEIPVMKSGEELKPTVREDEPKPKPWVEVIQGNRSLNRGMAVDFIAPTFVKGKAEITIDESDVYEELEFWENSIILFALGQSLSMNAVKKFMEKTWNFISLPELFYNDEGYFIVKCKNREDMELVMEQGPYFIYGKPVFLCKWTTEFEMKEDLLRVLPIWITLPQLPLHLWGERSILKIASVIGKPITTDECTAKKLRISYARVLVEVDITQKPIETVDIKDHKGKLMEQKIEYEWRPSYSQSCLKIGHDCATKKVPGKKLVQQNEETLNRNKPTETKAAKKIEEKQEETQKEQEEPQKDQEEPNQEPNPAEWTVITSRRMERE</sequence>
<dbReference type="InterPro" id="IPR025558">
    <property type="entry name" value="DUF4283"/>
</dbReference>
<dbReference type="FunCoup" id="A0A0R0E8J6">
    <property type="interactions" value="10"/>
</dbReference>
<gene>
    <name evidence="3" type="ORF">GLYMA_20G077500</name>
</gene>
<dbReference type="InParanoid" id="A0A0R0E8J6"/>
<evidence type="ECO:0000313" key="5">
    <source>
        <dbReference type="Proteomes" id="UP000008827"/>
    </source>
</evidence>
<feature type="compositionally biased region" description="Basic and acidic residues" evidence="1">
    <location>
        <begin position="322"/>
        <end position="356"/>
    </location>
</feature>
<accession>A0A0R0E8J6</accession>
<reference evidence="3" key="3">
    <citation type="submission" date="2018-07" db="EMBL/GenBank/DDBJ databases">
        <title>WGS assembly of Glycine max.</title>
        <authorList>
            <person name="Schmutz J."/>
            <person name="Cannon S."/>
            <person name="Schlueter J."/>
            <person name="Ma J."/>
            <person name="Mitros T."/>
            <person name="Nelson W."/>
            <person name="Hyten D."/>
            <person name="Song Q."/>
            <person name="Thelen J."/>
            <person name="Cheng J."/>
            <person name="Xu D."/>
            <person name="Hellsten U."/>
            <person name="May G."/>
            <person name="Yu Y."/>
            <person name="Sakurai T."/>
            <person name="Umezawa T."/>
            <person name="Bhattacharyya M."/>
            <person name="Sandhu D."/>
            <person name="Valliyodan B."/>
            <person name="Lindquist E."/>
            <person name="Peto M."/>
            <person name="Grant D."/>
            <person name="Shu S."/>
            <person name="Goodstein D."/>
            <person name="Barry K."/>
            <person name="Futrell-Griggs M."/>
            <person name="Abernathy B."/>
            <person name="Du J."/>
            <person name="Tian Z."/>
            <person name="Zhu L."/>
            <person name="Gill N."/>
            <person name="Joshi T."/>
            <person name="Libault M."/>
            <person name="Sethuraman A."/>
            <person name="Zhang X."/>
            <person name="Shinozaki K."/>
            <person name="Nguyen H."/>
            <person name="Wing R."/>
            <person name="Cregan P."/>
            <person name="Specht J."/>
            <person name="Grimwood J."/>
            <person name="Rokhsar D."/>
            <person name="Stacey G."/>
            <person name="Shoemaker R."/>
            <person name="Jackson S."/>
        </authorList>
    </citation>
    <scope>NUCLEOTIDE SEQUENCE</scope>
    <source>
        <tissue evidence="3">Callus</tissue>
    </source>
</reference>
<evidence type="ECO:0000313" key="3">
    <source>
        <dbReference type="EMBL" id="KRG90251.1"/>
    </source>
</evidence>
<dbReference type="Gramene" id="KRG90251">
    <property type="protein sequence ID" value="KRG90251"/>
    <property type="gene ID" value="GLYMA_20G077500"/>
</dbReference>
<dbReference type="OMA" id="HAHEASF"/>
<dbReference type="Pfam" id="PF14111">
    <property type="entry name" value="DUF4283"/>
    <property type="match status" value="1"/>
</dbReference>
<evidence type="ECO:0000256" key="1">
    <source>
        <dbReference type="SAM" id="MobiDB-lite"/>
    </source>
</evidence>
<reference evidence="3 4" key="1">
    <citation type="journal article" date="2010" name="Nature">
        <title>Genome sequence of the palaeopolyploid soybean.</title>
        <authorList>
            <person name="Schmutz J."/>
            <person name="Cannon S.B."/>
            <person name="Schlueter J."/>
            <person name="Ma J."/>
            <person name="Mitros T."/>
            <person name="Nelson W."/>
            <person name="Hyten D.L."/>
            <person name="Song Q."/>
            <person name="Thelen J.J."/>
            <person name="Cheng J."/>
            <person name="Xu D."/>
            <person name="Hellsten U."/>
            <person name="May G.D."/>
            <person name="Yu Y."/>
            <person name="Sakurai T."/>
            <person name="Umezawa T."/>
            <person name="Bhattacharyya M.K."/>
            <person name="Sandhu D."/>
            <person name="Valliyodan B."/>
            <person name="Lindquist E."/>
            <person name="Peto M."/>
            <person name="Grant D."/>
            <person name="Shu S."/>
            <person name="Goodstein D."/>
            <person name="Barry K."/>
            <person name="Futrell-Griggs M."/>
            <person name="Abernathy B."/>
            <person name="Du J."/>
            <person name="Tian Z."/>
            <person name="Zhu L."/>
            <person name="Gill N."/>
            <person name="Joshi T."/>
            <person name="Libault M."/>
            <person name="Sethuraman A."/>
            <person name="Zhang X.-C."/>
            <person name="Shinozaki K."/>
            <person name="Nguyen H.T."/>
            <person name="Wing R.A."/>
            <person name="Cregan P."/>
            <person name="Specht J."/>
            <person name="Grimwood J."/>
            <person name="Rokhsar D."/>
            <person name="Stacey G."/>
            <person name="Shoemaker R.C."/>
            <person name="Jackson S.A."/>
        </authorList>
    </citation>
    <scope>NUCLEOTIDE SEQUENCE</scope>
    <source>
        <strain evidence="4">cv. Williams 82</strain>
        <tissue evidence="3">Callus</tissue>
    </source>
</reference>
<proteinExistence type="predicted"/>
<dbReference type="PANTHER" id="PTHR33233:SF17">
    <property type="entry name" value="DUF4283 DOMAIN-CONTAINING PROTEIN"/>
    <property type="match status" value="1"/>
</dbReference>
<feature type="domain" description="DUF4283" evidence="2">
    <location>
        <begin position="122"/>
        <end position="204"/>
    </location>
</feature>
<feature type="region of interest" description="Disordered" evidence="1">
    <location>
        <begin position="316"/>
        <end position="378"/>
    </location>
</feature>
<name>A0A0R0E8J6_SOYBN</name>
<dbReference type="PANTHER" id="PTHR33233">
    <property type="entry name" value="ENDONUCLEASE/EXONUCLEASE/PHOSPHATASE"/>
    <property type="match status" value="1"/>
</dbReference>
<dbReference type="EMBL" id="CM000853">
    <property type="protein sequence ID" value="KRG90251.1"/>
    <property type="molecule type" value="Genomic_DNA"/>
</dbReference>
<organism evidence="3">
    <name type="scientific">Glycine max</name>
    <name type="common">Soybean</name>
    <name type="synonym">Glycine hispida</name>
    <dbReference type="NCBI Taxonomy" id="3847"/>
    <lineage>
        <taxon>Eukaryota</taxon>
        <taxon>Viridiplantae</taxon>
        <taxon>Streptophyta</taxon>
        <taxon>Embryophyta</taxon>
        <taxon>Tracheophyta</taxon>
        <taxon>Spermatophyta</taxon>
        <taxon>Magnoliopsida</taxon>
        <taxon>eudicotyledons</taxon>
        <taxon>Gunneridae</taxon>
        <taxon>Pentapetalae</taxon>
        <taxon>rosids</taxon>
        <taxon>fabids</taxon>
        <taxon>Fabales</taxon>
        <taxon>Fabaceae</taxon>
        <taxon>Papilionoideae</taxon>
        <taxon>50 kb inversion clade</taxon>
        <taxon>NPAAA clade</taxon>
        <taxon>indigoferoid/millettioid clade</taxon>
        <taxon>Phaseoleae</taxon>
        <taxon>Glycine</taxon>
        <taxon>Glycine subgen. Soja</taxon>
    </lineage>
</organism>
<evidence type="ECO:0000313" key="4">
    <source>
        <dbReference type="EnsemblPlants" id="KRG90251"/>
    </source>
</evidence>
<dbReference type="AlphaFoldDB" id="A0A0R0E8J6"/>